<comment type="caution">
    <text evidence="1">The sequence shown here is derived from an EMBL/GenBank/DDBJ whole genome shotgun (WGS) entry which is preliminary data.</text>
</comment>
<name>A0A554JAV1_9BACT</name>
<dbReference type="SUPFAM" id="SSF81891">
    <property type="entry name" value="Poly A polymerase C-terminal region-like"/>
    <property type="match status" value="1"/>
</dbReference>
<protein>
    <recommendedName>
        <fullName evidence="3">CCA-adding enzyme C-terminal domain-containing protein</fullName>
    </recommendedName>
</protein>
<dbReference type="AlphaFoldDB" id="A0A554JAV1"/>
<proteinExistence type="predicted"/>
<reference evidence="1 2" key="1">
    <citation type="submission" date="2017-07" db="EMBL/GenBank/DDBJ databases">
        <title>Mechanisms for carbon and nitrogen cycling indicate functional differentiation within the Candidate Phyla Radiation.</title>
        <authorList>
            <person name="Danczak R.E."/>
            <person name="Johnston M.D."/>
            <person name="Kenah C."/>
            <person name="Slattery M."/>
            <person name="Wrighton K.C."/>
            <person name="Wilkins M.J."/>
        </authorList>
    </citation>
    <scope>NUCLEOTIDE SEQUENCE [LARGE SCALE GENOMIC DNA]</scope>
    <source>
        <strain evidence="1">Gr01-1014_77</strain>
    </source>
</reference>
<evidence type="ECO:0008006" key="3">
    <source>
        <dbReference type="Google" id="ProtNLM"/>
    </source>
</evidence>
<accession>A0A554JAV1</accession>
<sequence length="133" mass="15512">MDISRSMHVSIKLLVKWAQNEDFGDLIRLRLADSKASVRTDEKGRVLKKDFSVYNRMFNKWKKARQAWEKDLVSGDTIQKILKIKSGPHVGNVIREMKVKQVQGVLKNKRDAEKYLRKLAMKSVDKVRKSLDK</sequence>
<evidence type="ECO:0000313" key="2">
    <source>
        <dbReference type="Proteomes" id="UP000319613"/>
    </source>
</evidence>
<dbReference type="EMBL" id="VMFF01000043">
    <property type="protein sequence ID" value="TSC65488.1"/>
    <property type="molecule type" value="Genomic_DNA"/>
</dbReference>
<organism evidence="1 2">
    <name type="scientific">Candidatus Doudnabacteria bacterium Gr01-1014_77</name>
    <dbReference type="NCBI Taxonomy" id="2017133"/>
    <lineage>
        <taxon>Bacteria</taxon>
        <taxon>Candidatus Doudnaibacteriota</taxon>
    </lineage>
</organism>
<evidence type="ECO:0000313" key="1">
    <source>
        <dbReference type="EMBL" id="TSC65488.1"/>
    </source>
</evidence>
<dbReference type="Proteomes" id="UP000319613">
    <property type="component" value="Unassembled WGS sequence"/>
</dbReference>
<gene>
    <name evidence="1" type="ORF">G01um101477_461</name>
</gene>